<dbReference type="AlphaFoldDB" id="A0A8J6P4X9"/>
<accession>A0A8J6P4X9</accession>
<dbReference type="GO" id="GO:0016651">
    <property type="term" value="F:oxidoreductase activity, acting on NAD(P)H"/>
    <property type="evidence" value="ECO:0007669"/>
    <property type="project" value="UniProtKB-ARBA"/>
</dbReference>
<dbReference type="PANTHER" id="PTHR39201">
    <property type="entry name" value="EXPORTED PROTEIN-RELATED"/>
    <property type="match status" value="1"/>
</dbReference>
<sequence>MRIWRSVLSSICILGLSLFFAACGTNSPVQTGSGRSLEKNDGYSEEADTIGQAGNGPKILVAYFSCTGNTKMIAEYTAEILQADLYEIIPEIAYTDDDLNYSNDKSCSSIEQNDISARPAISSSVENMGDYDIVFLGYPIWWGEAPKIMNTFLESYSFEGKTIIPFCTSGSSGIGSSAENLHAVVSDEAEWLSGTRFSGNTSKENVAEWIQSIDIDIK</sequence>
<keyword evidence="2" id="KW-0732">Signal</keyword>
<proteinExistence type="predicted"/>
<dbReference type="InterPro" id="IPR008254">
    <property type="entry name" value="Flavodoxin/NO_synth"/>
</dbReference>
<name>A0A8J6P4X9_9FIRM</name>
<dbReference type="EMBL" id="JACRTL010000001">
    <property type="protein sequence ID" value="MBC8609659.1"/>
    <property type="molecule type" value="Genomic_DNA"/>
</dbReference>
<feature type="signal peptide" evidence="2">
    <location>
        <begin position="1"/>
        <end position="21"/>
    </location>
</feature>
<dbReference type="PROSITE" id="PS51257">
    <property type="entry name" value="PROKAR_LIPOPROTEIN"/>
    <property type="match status" value="1"/>
</dbReference>
<evidence type="ECO:0000313" key="4">
    <source>
        <dbReference type="EMBL" id="MBC8609659.1"/>
    </source>
</evidence>
<comment type="caution">
    <text evidence="4">The sequence shown here is derived from an EMBL/GenBank/DDBJ whole genome shotgun (WGS) entry which is preliminary data.</text>
</comment>
<feature type="region of interest" description="Disordered" evidence="1">
    <location>
        <begin position="28"/>
        <end position="49"/>
    </location>
</feature>
<dbReference type="Pfam" id="PF12682">
    <property type="entry name" value="Flavodoxin_4"/>
    <property type="match status" value="1"/>
</dbReference>
<gene>
    <name evidence="4" type="ORF">H8702_00810</name>
</gene>
<keyword evidence="5" id="KW-1185">Reference proteome</keyword>
<dbReference type="GO" id="GO:0010181">
    <property type="term" value="F:FMN binding"/>
    <property type="evidence" value="ECO:0007669"/>
    <property type="project" value="InterPro"/>
</dbReference>
<organism evidence="4 5">
    <name type="scientific">Massiliimalia timonensis</name>
    <dbReference type="NCBI Taxonomy" id="1987501"/>
    <lineage>
        <taxon>Bacteria</taxon>
        <taxon>Bacillati</taxon>
        <taxon>Bacillota</taxon>
        <taxon>Clostridia</taxon>
        <taxon>Eubacteriales</taxon>
        <taxon>Oscillospiraceae</taxon>
        <taxon>Massiliimalia</taxon>
    </lineage>
</organism>
<evidence type="ECO:0000256" key="1">
    <source>
        <dbReference type="SAM" id="MobiDB-lite"/>
    </source>
</evidence>
<dbReference type="PROSITE" id="PS50902">
    <property type="entry name" value="FLAVODOXIN_LIKE"/>
    <property type="match status" value="1"/>
</dbReference>
<dbReference type="Gene3D" id="3.40.50.360">
    <property type="match status" value="1"/>
</dbReference>
<protein>
    <submittedName>
        <fullName evidence="4">NAD(P)H-dependent oxidoreductase</fullName>
    </submittedName>
</protein>
<evidence type="ECO:0000313" key="5">
    <source>
        <dbReference type="Proteomes" id="UP000632659"/>
    </source>
</evidence>
<dbReference type="PANTHER" id="PTHR39201:SF1">
    <property type="entry name" value="FLAVODOXIN-LIKE DOMAIN-CONTAINING PROTEIN"/>
    <property type="match status" value="1"/>
</dbReference>
<evidence type="ECO:0000256" key="2">
    <source>
        <dbReference type="SAM" id="SignalP"/>
    </source>
</evidence>
<feature type="domain" description="Flavodoxin-like" evidence="3">
    <location>
        <begin position="59"/>
        <end position="218"/>
    </location>
</feature>
<dbReference type="Proteomes" id="UP000632659">
    <property type="component" value="Unassembled WGS sequence"/>
</dbReference>
<dbReference type="RefSeq" id="WP_187536131.1">
    <property type="nucleotide sequence ID" value="NZ_JACRTL010000001.1"/>
</dbReference>
<dbReference type="NCBIfam" id="NF005501">
    <property type="entry name" value="PRK07116.1"/>
    <property type="match status" value="1"/>
</dbReference>
<dbReference type="InterPro" id="IPR029039">
    <property type="entry name" value="Flavoprotein-like_sf"/>
</dbReference>
<dbReference type="SUPFAM" id="SSF52218">
    <property type="entry name" value="Flavoproteins"/>
    <property type="match status" value="1"/>
</dbReference>
<feature type="chain" id="PRO_5035220910" evidence="2">
    <location>
        <begin position="22"/>
        <end position="218"/>
    </location>
</feature>
<reference evidence="4" key="1">
    <citation type="submission" date="2020-08" db="EMBL/GenBank/DDBJ databases">
        <title>Genome public.</title>
        <authorList>
            <person name="Liu C."/>
            <person name="Sun Q."/>
        </authorList>
    </citation>
    <scope>NUCLEOTIDE SEQUENCE</scope>
    <source>
        <strain evidence="4">NSJ-15</strain>
    </source>
</reference>
<evidence type="ECO:0000259" key="3">
    <source>
        <dbReference type="PROSITE" id="PS50902"/>
    </source>
</evidence>